<dbReference type="InterPro" id="IPR001680">
    <property type="entry name" value="WD40_rpt"/>
</dbReference>
<evidence type="ECO:0000256" key="1">
    <source>
        <dbReference type="ARBA" id="ARBA00004253"/>
    </source>
</evidence>
<dbReference type="GO" id="GO:0005053">
    <property type="term" value="F:peroxisome matrix targeting signal-2 binding"/>
    <property type="evidence" value="ECO:0007669"/>
    <property type="project" value="InterPro"/>
</dbReference>
<evidence type="ECO:0000256" key="6">
    <source>
        <dbReference type="ARBA" id="ARBA00022737"/>
    </source>
</evidence>
<protein>
    <recommendedName>
        <fullName evidence="10">Peroxin-7</fullName>
    </recommendedName>
</protein>
<evidence type="ECO:0000256" key="2">
    <source>
        <dbReference type="ARBA" id="ARBA00004514"/>
    </source>
</evidence>
<feature type="repeat" description="WD" evidence="11">
    <location>
        <begin position="197"/>
        <end position="233"/>
    </location>
</feature>
<gene>
    <name evidence="13" type="ORF">SCODWIG_02300</name>
</gene>
<dbReference type="AlphaFoldDB" id="A0A376B7J6"/>
<dbReference type="SMART" id="SM00320">
    <property type="entry name" value="WD40"/>
    <property type="match status" value="6"/>
</dbReference>
<dbReference type="GO" id="GO:0005829">
    <property type="term" value="C:cytosol"/>
    <property type="evidence" value="ECO:0007669"/>
    <property type="project" value="UniProtKB-SubCell"/>
</dbReference>
<dbReference type="SUPFAM" id="SSF50978">
    <property type="entry name" value="WD40 repeat-like"/>
    <property type="match status" value="1"/>
</dbReference>
<dbReference type="Proteomes" id="UP000262825">
    <property type="component" value="Unassembled WGS sequence"/>
</dbReference>
<dbReference type="PROSITE" id="PS50082">
    <property type="entry name" value="WD_REPEATS_2"/>
    <property type="match status" value="2"/>
</dbReference>
<keyword evidence="6" id="KW-0677">Repeat</keyword>
<evidence type="ECO:0000256" key="10">
    <source>
        <dbReference type="ARBA" id="ARBA00032565"/>
    </source>
</evidence>
<dbReference type="EMBL" id="UFAJ01000382">
    <property type="protein sequence ID" value="SSD60539.1"/>
    <property type="molecule type" value="Genomic_DNA"/>
</dbReference>
<dbReference type="OrthoDB" id="273771at2759"/>
<name>A0A376B7J6_9ASCO</name>
<keyword evidence="4" id="KW-0963">Cytoplasm</keyword>
<sequence length="341" mass="38576">MLAYHMQNFSGYSVQYSPFFDNKLAVASGANYGLVGNGKLFILTIQPSGQIVPSNAFLTRDGLFDLSWNELNENQVLVAQGDGTLRLFDINLQKYPVAIFQEHKREVYSCNWNLVNKQNFVSSSWDGTCKIWSPVRKQSLLTWQPVPNTAKTNTNRSCVYQVEFSPHDPNLILSCSGTSHISLKDLRQPGNHVLSFIGHHGMESLTVDFNKYRPHIFCSGGADKLIRIWDMRSIKKNPRFQPMSINELTGHELAIKKVSWSPHLDDVLLSVSYDMTCRVWNDIRAHNIAVTNAVDPNGGCRKLFNKHTEFVTGCDWSLWGSPGFVSTTGWDGNVFIWNALR</sequence>
<evidence type="ECO:0000313" key="14">
    <source>
        <dbReference type="Proteomes" id="UP000262825"/>
    </source>
</evidence>
<comment type="subcellular location">
    <subcellularLocation>
        <location evidence="2">Cytoplasm</location>
        <location evidence="2">Cytosol</location>
    </subcellularLocation>
    <subcellularLocation>
        <location evidence="1">Peroxisome matrix</location>
    </subcellularLocation>
</comment>
<evidence type="ECO:0000313" key="13">
    <source>
        <dbReference type="EMBL" id="SSD60539.1"/>
    </source>
</evidence>
<dbReference type="GO" id="GO:0016558">
    <property type="term" value="P:protein import into peroxisome matrix"/>
    <property type="evidence" value="ECO:0007669"/>
    <property type="project" value="InterPro"/>
</dbReference>
<keyword evidence="5 11" id="KW-0853">WD repeat</keyword>
<feature type="domain" description="EIPR1-like beta-propeller" evidence="12">
    <location>
        <begin position="159"/>
        <end position="280"/>
    </location>
</feature>
<dbReference type="InterPro" id="IPR059104">
    <property type="entry name" value="Beta-prop_EIPR1-like"/>
</dbReference>
<dbReference type="InterPro" id="IPR019775">
    <property type="entry name" value="WD40_repeat_CS"/>
</dbReference>
<feature type="repeat" description="WD" evidence="11">
    <location>
        <begin position="248"/>
        <end position="281"/>
    </location>
</feature>
<dbReference type="PANTHER" id="PTHR46027">
    <property type="entry name" value="PEROXISOMAL TARGETING SIGNAL 2 RECEPTOR"/>
    <property type="match status" value="1"/>
</dbReference>
<dbReference type="GO" id="GO:0005782">
    <property type="term" value="C:peroxisomal matrix"/>
    <property type="evidence" value="ECO:0007669"/>
    <property type="project" value="UniProtKB-SubCell"/>
</dbReference>
<evidence type="ECO:0000256" key="11">
    <source>
        <dbReference type="PROSITE-ProRule" id="PRU00221"/>
    </source>
</evidence>
<reference evidence="14" key="1">
    <citation type="submission" date="2018-06" db="EMBL/GenBank/DDBJ databases">
        <authorList>
            <person name="Guldener U."/>
        </authorList>
    </citation>
    <scope>NUCLEOTIDE SEQUENCE [LARGE SCALE GENOMIC DNA]</scope>
    <source>
        <strain evidence="14">UTAD17</strain>
    </source>
</reference>
<keyword evidence="7" id="KW-0653">Protein transport</keyword>
<organism evidence="13 14">
    <name type="scientific">Saccharomycodes ludwigii</name>
    <dbReference type="NCBI Taxonomy" id="36035"/>
    <lineage>
        <taxon>Eukaryota</taxon>
        <taxon>Fungi</taxon>
        <taxon>Dikarya</taxon>
        <taxon>Ascomycota</taxon>
        <taxon>Saccharomycotina</taxon>
        <taxon>Saccharomycetes</taxon>
        <taxon>Saccharomycodales</taxon>
        <taxon>Saccharomycodaceae</taxon>
        <taxon>Saccharomycodes</taxon>
    </lineage>
</organism>
<accession>A0A376B7J6</accession>
<dbReference type="InterPro" id="IPR015943">
    <property type="entry name" value="WD40/YVTN_repeat-like_dom_sf"/>
</dbReference>
<dbReference type="Gene3D" id="2.130.10.10">
    <property type="entry name" value="YVTN repeat-like/Quinoprotein amine dehydrogenase"/>
    <property type="match status" value="1"/>
</dbReference>
<dbReference type="InterPro" id="IPR044536">
    <property type="entry name" value="PEX7"/>
</dbReference>
<dbReference type="Pfam" id="PF23609">
    <property type="entry name" value="Beta-prop_EIPR1"/>
    <property type="match status" value="1"/>
</dbReference>
<evidence type="ECO:0000256" key="7">
    <source>
        <dbReference type="ARBA" id="ARBA00022927"/>
    </source>
</evidence>
<dbReference type="Pfam" id="PF00400">
    <property type="entry name" value="WD40"/>
    <property type="match status" value="2"/>
</dbReference>
<dbReference type="VEuPathDB" id="FungiDB:SCODWIG_02300"/>
<proteinExistence type="inferred from homology"/>
<dbReference type="PANTHER" id="PTHR46027:SF1">
    <property type="entry name" value="PEROXISOMAL TARGETING SIGNAL 2 RECEPTOR"/>
    <property type="match status" value="1"/>
</dbReference>
<evidence type="ECO:0000256" key="9">
    <source>
        <dbReference type="ARBA" id="ARBA00024017"/>
    </source>
</evidence>
<evidence type="ECO:0000256" key="8">
    <source>
        <dbReference type="ARBA" id="ARBA00023140"/>
    </source>
</evidence>
<dbReference type="InterPro" id="IPR036322">
    <property type="entry name" value="WD40_repeat_dom_sf"/>
</dbReference>
<evidence type="ECO:0000256" key="4">
    <source>
        <dbReference type="ARBA" id="ARBA00022490"/>
    </source>
</evidence>
<dbReference type="PROSITE" id="PS50294">
    <property type="entry name" value="WD_REPEATS_REGION"/>
    <property type="match status" value="1"/>
</dbReference>
<evidence type="ECO:0000256" key="5">
    <source>
        <dbReference type="ARBA" id="ARBA00022574"/>
    </source>
</evidence>
<keyword evidence="13" id="KW-0675">Receptor</keyword>
<keyword evidence="14" id="KW-1185">Reference proteome</keyword>
<evidence type="ECO:0000256" key="3">
    <source>
        <dbReference type="ARBA" id="ARBA00022448"/>
    </source>
</evidence>
<dbReference type="PROSITE" id="PS00678">
    <property type="entry name" value="WD_REPEATS_1"/>
    <property type="match status" value="1"/>
</dbReference>
<comment type="similarity">
    <text evidence="9">Belongs to the WD repeat peroxin-7 family.</text>
</comment>
<keyword evidence="8" id="KW-0576">Peroxisome</keyword>
<evidence type="ECO:0000259" key="12">
    <source>
        <dbReference type="Pfam" id="PF23609"/>
    </source>
</evidence>
<keyword evidence="3" id="KW-0813">Transport</keyword>